<name>A0A4P9ZIX6_9ASCO</name>
<dbReference type="InterPro" id="IPR048364">
    <property type="entry name" value="Hikeshi-like_C"/>
</dbReference>
<dbReference type="InterPro" id="IPR031318">
    <property type="entry name" value="OPI10"/>
</dbReference>
<comment type="similarity">
    <text evidence="1">Belongs to the OPI10 family.</text>
</comment>
<sequence length="203" mass="22240">MFGAVCSGRSIQLAQQVEPTKFVIAIPNASKVNHLAVFLLPQTEFTDVNFTALVYFQLPNLSEFRLLGGLNPEKPSAIFRLNNSGPALSYGMDEDDVMNDADAGENQILNIGISIEPTAQAQVLLEQEKQKQRALLTATGGTVVPRGPQEIAALANKIVAHAYNYLSGFVDSTGLVPMKQFDSWWLKFKTKVANNPNFLNELD</sequence>
<evidence type="ECO:0000259" key="2">
    <source>
        <dbReference type="Pfam" id="PF05603"/>
    </source>
</evidence>
<feature type="domain" description="Hikeshi-like N-terminal" evidence="2">
    <location>
        <begin position="5"/>
        <end position="131"/>
    </location>
</feature>
<proteinExistence type="inferred from homology"/>
<dbReference type="PANTHER" id="PTHR12925:SF0">
    <property type="entry name" value="PROTEIN HIKESHI"/>
    <property type="match status" value="1"/>
</dbReference>
<dbReference type="PANTHER" id="PTHR12925">
    <property type="entry name" value="HIKESHI FAMILY MEMBER"/>
    <property type="match status" value="1"/>
</dbReference>
<dbReference type="GO" id="GO:0061608">
    <property type="term" value="F:nuclear import signal receptor activity"/>
    <property type="evidence" value="ECO:0007669"/>
    <property type="project" value="TreeGrafter"/>
</dbReference>
<gene>
    <name evidence="4" type="ORF">METBISCDRAFT_21580</name>
</gene>
<dbReference type="InterPro" id="IPR008493">
    <property type="entry name" value="Hikeshi-like_N"/>
</dbReference>
<dbReference type="Pfam" id="PF05603">
    <property type="entry name" value="Hikeshi-like_N"/>
    <property type="match status" value="1"/>
</dbReference>
<feature type="domain" description="Hikeshi-like C-terminal" evidence="3">
    <location>
        <begin position="151"/>
        <end position="201"/>
    </location>
</feature>
<dbReference type="Proteomes" id="UP000268321">
    <property type="component" value="Unassembled WGS sequence"/>
</dbReference>
<organism evidence="4 5">
    <name type="scientific">Metschnikowia bicuspidata</name>
    <dbReference type="NCBI Taxonomy" id="27322"/>
    <lineage>
        <taxon>Eukaryota</taxon>
        <taxon>Fungi</taxon>
        <taxon>Dikarya</taxon>
        <taxon>Ascomycota</taxon>
        <taxon>Saccharomycotina</taxon>
        <taxon>Pichiomycetes</taxon>
        <taxon>Metschnikowiaceae</taxon>
        <taxon>Metschnikowia</taxon>
    </lineage>
</organism>
<dbReference type="AlphaFoldDB" id="A0A4P9ZIX6"/>
<evidence type="ECO:0000313" key="4">
    <source>
        <dbReference type="EMBL" id="RKP32311.1"/>
    </source>
</evidence>
<accession>A0A4P9ZIX6</accession>
<keyword evidence="5" id="KW-1185">Reference proteome</keyword>
<evidence type="ECO:0000256" key="1">
    <source>
        <dbReference type="ARBA" id="ARBA00006623"/>
    </source>
</evidence>
<reference evidence="5" key="1">
    <citation type="journal article" date="2018" name="Nat. Microbiol.">
        <title>Leveraging single-cell genomics to expand the fungal tree of life.</title>
        <authorList>
            <person name="Ahrendt S.R."/>
            <person name="Quandt C.A."/>
            <person name="Ciobanu D."/>
            <person name="Clum A."/>
            <person name="Salamov A."/>
            <person name="Andreopoulos B."/>
            <person name="Cheng J.F."/>
            <person name="Woyke T."/>
            <person name="Pelin A."/>
            <person name="Henrissat B."/>
            <person name="Reynolds N.K."/>
            <person name="Benny G.L."/>
            <person name="Smith M.E."/>
            <person name="James T.Y."/>
            <person name="Grigoriev I.V."/>
        </authorList>
    </citation>
    <scope>NUCLEOTIDE SEQUENCE [LARGE SCALE GENOMIC DNA]</scope>
    <source>
        <strain evidence="5">Baker2002</strain>
    </source>
</reference>
<evidence type="ECO:0000259" key="3">
    <source>
        <dbReference type="Pfam" id="PF21057"/>
    </source>
</evidence>
<dbReference type="EMBL" id="ML004432">
    <property type="protein sequence ID" value="RKP32311.1"/>
    <property type="molecule type" value="Genomic_DNA"/>
</dbReference>
<dbReference type="OrthoDB" id="10248398at2759"/>
<dbReference type="GO" id="GO:0005634">
    <property type="term" value="C:nucleus"/>
    <property type="evidence" value="ECO:0007669"/>
    <property type="project" value="TreeGrafter"/>
</dbReference>
<dbReference type="GO" id="GO:0005829">
    <property type="term" value="C:cytosol"/>
    <property type="evidence" value="ECO:0007669"/>
    <property type="project" value="TreeGrafter"/>
</dbReference>
<dbReference type="Pfam" id="PF21057">
    <property type="entry name" value="Hikeshi-like_C"/>
    <property type="match status" value="1"/>
</dbReference>
<dbReference type="GO" id="GO:0006606">
    <property type="term" value="P:protein import into nucleus"/>
    <property type="evidence" value="ECO:0007669"/>
    <property type="project" value="TreeGrafter"/>
</dbReference>
<protein>
    <submittedName>
        <fullName evidence="4">DUF775-domain-containing protein</fullName>
    </submittedName>
</protein>
<evidence type="ECO:0000313" key="5">
    <source>
        <dbReference type="Proteomes" id="UP000268321"/>
    </source>
</evidence>